<protein>
    <submittedName>
        <fullName evidence="1">Chorismate pyruvate-lyase family protein</fullName>
    </submittedName>
</protein>
<gene>
    <name evidence="1" type="ORF">ACFSUC_17360</name>
</gene>
<dbReference type="InterPro" id="IPR028978">
    <property type="entry name" value="Chorismate_lyase_/UTRA_dom_sf"/>
</dbReference>
<proteinExistence type="predicted"/>
<keyword evidence="2" id="KW-1185">Reference proteome</keyword>
<dbReference type="InterPro" id="IPR002800">
    <property type="entry name" value="Rv2949c-like"/>
</dbReference>
<name>A0ABW5RF60_9BACL</name>
<sequence length="169" mass="19225">MEANLNMSAAVTRMLLNSDGSTTQLLESLLDTPLSVRVQMEQCCPPDKAPPLIQKVLELKDERTVMLRRSMLVTASEEWISQNVVWICHMRCPAFVDRLHEEEKPIGKLWSEGRFSGFRKGLGSGVRQVEGHSCAVLASFKHYLIYLEQSPVMYVRETFNPKYVALPEL</sequence>
<evidence type="ECO:0000313" key="1">
    <source>
        <dbReference type="EMBL" id="MFD2673346.1"/>
    </source>
</evidence>
<dbReference type="RefSeq" id="WP_379930913.1">
    <property type="nucleotide sequence ID" value="NZ_JBHUMM010000043.1"/>
</dbReference>
<dbReference type="Gene3D" id="3.40.1410.10">
    <property type="entry name" value="Chorismate lyase-like"/>
    <property type="match status" value="1"/>
</dbReference>
<evidence type="ECO:0000313" key="2">
    <source>
        <dbReference type="Proteomes" id="UP001597497"/>
    </source>
</evidence>
<keyword evidence="1" id="KW-0670">Pyruvate</keyword>
<organism evidence="1 2">
    <name type="scientific">Marinicrinis sediminis</name>
    <dbReference type="NCBI Taxonomy" id="1652465"/>
    <lineage>
        <taxon>Bacteria</taxon>
        <taxon>Bacillati</taxon>
        <taxon>Bacillota</taxon>
        <taxon>Bacilli</taxon>
        <taxon>Bacillales</taxon>
        <taxon>Paenibacillaceae</taxon>
    </lineage>
</organism>
<reference evidence="2" key="1">
    <citation type="journal article" date="2019" name="Int. J. Syst. Evol. Microbiol.">
        <title>The Global Catalogue of Microorganisms (GCM) 10K type strain sequencing project: providing services to taxonomists for standard genome sequencing and annotation.</title>
        <authorList>
            <consortium name="The Broad Institute Genomics Platform"/>
            <consortium name="The Broad Institute Genome Sequencing Center for Infectious Disease"/>
            <person name="Wu L."/>
            <person name="Ma J."/>
        </authorList>
    </citation>
    <scope>NUCLEOTIDE SEQUENCE [LARGE SCALE GENOMIC DNA]</scope>
    <source>
        <strain evidence="2">KCTC 33676</strain>
    </source>
</reference>
<dbReference type="SUPFAM" id="SSF64288">
    <property type="entry name" value="Chorismate lyase-like"/>
    <property type="match status" value="1"/>
</dbReference>
<accession>A0ABW5RF60</accession>
<dbReference type="Pfam" id="PF01947">
    <property type="entry name" value="Rv2949c-like"/>
    <property type="match status" value="1"/>
</dbReference>
<comment type="caution">
    <text evidence="1">The sequence shown here is derived from an EMBL/GenBank/DDBJ whole genome shotgun (WGS) entry which is preliminary data.</text>
</comment>
<dbReference type="EMBL" id="JBHUMM010000043">
    <property type="protein sequence ID" value="MFD2673346.1"/>
    <property type="molecule type" value="Genomic_DNA"/>
</dbReference>
<dbReference type="Proteomes" id="UP001597497">
    <property type="component" value="Unassembled WGS sequence"/>
</dbReference>